<proteinExistence type="predicted"/>
<dbReference type="eggNOG" id="COG5587">
    <property type="taxonomic scope" value="Bacteria"/>
</dbReference>
<dbReference type="InterPro" id="IPR015996">
    <property type="entry name" value="UCP028451"/>
</dbReference>
<name>N0E2D2_9MICO</name>
<dbReference type="PANTHER" id="PTHR36452">
    <property type="entry name" value="CHROMOSOME 12, WHOLE GENOME SHOTGUN SEQUENCE"/>
    <property type="match status" value="1"/>
</dbReference>
<protein>
    <recommendedName>
        <fullName evidence="3">TIGR02453 family protein</fullName>
    </recommendedName>
</protein>
<dbReference type="InterPro" id="IPR012808">
    <property type="entry name" value="CHP02453"/>
</dbReference>
<evidence type="ECO:0000313" key="2">
    <source>
        <dbReference type="Proteomes" id="UP000013167"/>
    </source>
</evidence>
<dbReference type="Pfam" id="PF09365">
    <property type="entry name" value="DUF2461"/>
    <property type="match status" value="1"/>
</dbReference>
<organism evidence="1 2">
    <name type="scientific">Phycicoccus elongatus Lp2</name>
    <dbReference type="NCBI Taxonomy" id="1193181"/>
    <lineage>
        <taxon>Bacteria</taxon>
        <taxon>Bacillati</taxon>
        <taxon>Actinomycetota</taxon>
        <taxon>Actinomycetes</taxon>
        <taxon>Micrococcales</taxon>
        <taxon>Intrasporangiaceae</taxon>
        <taxon>Phycicoccus</taxon>
    </lineage>
</organism>
<dbReference type="EMBL" id="CAIZ01000115">
    <property type="protein sequence ID" value="CCH69941.1"/>
    <property type="molecule type" value="Genomic_DNA"/>
</dbReference>
<dbReference type="HOGENOM" id="CLU_036742_2_2_11"/>
<gene>
    <name evidence="1" type="ORF">BN10_460042</name>
</gene>
<dbReference type="NCBIfam" id="TIGR02453">
    <property type="entry name" value="TIGR02453 family protein"/>
    <property type="match status" value="1"/>
</dbReference>
<dbReference type="AlphaFoldDB" id="N0E2D2"/>
<accession>N0E2D2</accession>
<dbReference type="PIRSF" id="PIRSF028451">
    <property type="entry name" value="UCP028451"/>
    <property type="match status" value="1"/>
</dbReference>
<keyword evidence="2" id="KW-1185">Reference proteome</keyword>
<dbReference type="STRING" id="1193181.BN10_460042"/>
<comment type="caution">
    <text evidence="1">The sequence shown here is derived from an EMBL/GenBank/DDBJ whole genome shotgun (WGS) entry which is preliminary data.</text>
</comment>
<sequence>MTRVAAPAKIGTMTFTGFPDAAFEFYEGLEADNSKAYWQDHKAIYETAVKGPLTALLDELEPEFGQAKVFRPHRDVRFSADKSPYKTQQGAFLGTVVGVAGHYLAVDANGLLAGGGFRAHGTDQTKRMRAAVDSPAGAELERLVIDLRAAGFEIAGEQVATTPRGFAKDHPRIELLRHKELMALKRFGAPAWVSTTRARSEVEKAWRALGPINAWFAEHVGPSTQIGRPRR</sequence>
<reference evidence="1 2" key="1">
    <citation type="journal article" date="2013" name="ISME J.">
        <title>A metabolic model for members of the genus Tetrasphaera involved in enhanced biological phosphorus removal.</title>
        <authorList>
            <person name="Kristiansen R."/>
            <person name="Nguyen H.T.T."/>
            <person name="Saunders A.M."/>
            <person name="Nielsen J.L."/>
            <person name="Wimmer R."/>
            <person name="Le V.Q."/>
            <person name="McIlroy S.J."/>
            <person name="Petrovski S."/>
            <person name="Seviour R.J."/>
            <person name="Calteau A."/>
            <person name="Nielsen K.L."/>
            <person name="Nielsen P.H."/>
        </authorList>
    </citation>
    <scope>NUCLEOTIDE SEQUENCE [LARGE SCALE GENOMIC DNA]</scope>
    <source>
        <strain evidence="1 2">Lp2</strain>
    </source>
</reference>
<dbReference type="Proteomes" id="UP000013167">
    <property type="component" value="Unassembled WGS sequence"/>
</dbReference>
<dbReference type="PANTHER" id="PTHR36452:SF1">
    <property type="entry name" value="DUF2461 DOMAIN-CONTAINING PROTEIN"/>
    <property type="match status" value="1"/>
</dbReference>
<evidence type="ECO:0000313" key="1">
    <source>
        <dbReference type="EMBL" id="CCH69941.1"/>
    </source>
</evidence>
<evidence type="ECO:0008006" key="3">
    <source>
        <dbReference type="Google" id="ProtNLM"/>
    </source>
</evidence>